<dbReference type="EMBL" id="AJIL01000097">
    <property type="protein sequence ID" value="KNE95450.1"/>
    <property type="molecule type" value="Genomic_DNA"/>
</dbReference>
<reference evidence="3" key="1">
    <citation type="submission" date="2014-03" db="EMBL/GenBank/DDBJ databases">
        <title>The Genome Sequence of Puccinia striiformis f. sp. tritici PST-78.</title>
        <authorList>
            <consortium name="The Broad Institute Genome Sequencing Platform"/>
            <person name="Cuomo C."/>
            <person name="Hulbert S."/>
            <person name="Chen X."/>
            <person name="Walker B."/>
            <person name="Young S.K."/>
            <person name="Zeng Q."/>
            <person name="Gargeya S."/>
            <person name="Fitzgerald M."/>
            <person name="Haas B."/>
            <person name="Abouelleil A."/>
            <person name="Alvarado L."/>
            <person name="Arachchi H.M."/>
            <person name="Berlin A.M."/>
            <person name="Chapman S.B."/>
            <person name="Goldberg J."/>
            <person name="Griggs A."/>
            <person name="Gujja S."/>
            <person name="Hansen M."/>
            <person name="Howarth C."/>
            <person name="Imamovic A."/>
            <person name="Larimer J."/>
            <person name="McCowan C."/>
            <person name="Montmayeur A."/>
            <person name="Murphy C."/>
            <person name="Neiman D."/>
            <person name="Pearson M."/>
            <person name="Priest M."/>
            <person name="Roberts A."/>
            <person name="Saif S."/>
            <person name="Shea T."/>
            <person name="Sisk P."/>
            <person name="Sykes S."/>
            <person name="Wortman J."/>
            <person name="Nusbaum C."/>
            <person name="Birren B."/>
        </authorList>
    </citation>
    <scope>NUCLEOTIDE SEQUENCE [LARGE SCALE GENOMIC DNA]</scope>
    <source>
        <strain evidence="3">race PST-78</strain>
    </source>
</reference>
<accession>A0A0L0V820</accession>
<comment type="caution">
    <text evidence="2">The sequence shown here is derived from an EMBL/GenBank/DDBJ whole genome shotgun (WGS) entry which is preliminary data.</text>
</comment>
<feature type="region of interest" description="Disordered" evidence="1">
    <location>
        <begin position="315"/>
        <end position="395"/>
    </location>
</feature>
<proteinExistence type="predicted"/>
<feature type="compositionally biased region" description="Polar residues" evidence="1">
    <location>
        <begin position="334"/>
        <end position="350"/>
    </location>
</feature>
<protein>
    <submittedName>
        <fullName evidence="2">Uncharacterized protein</fullName>
    </submittedName>
</protein>
<sequence length="395" mass="43482">MGFRGKGKCARVKAETMVTFINEPVKALRAGALRKAKYQRLCFKDKPDLDGAYNAYQRAVYLITIENKLHVKPAGNTLGIRSAFVVPLTMYWPTVATNYNNCCKYNEVAGPIFLVKSIGFQERMIEFKGYVVLALGDTKRPILLAGKSLLAKEFLDVMAPHSNTCKTFFRFVNGQEVIKEITGKYPPPMSKRKRRGGIDDNEEDYVEVSIVCSHDALRKLITQSPFFQGNSDVQLSVLTGLATHGKWRLGWSGTNTGEKLAKLGVTLQIQENDQFVKPEDFCKQPSDMLLWQTQHILAAFAKGWVKLIGPPAPEDSINGPLSIGHEIDNDESTNGDNPNMTVCVGQTGSTVPKKVAAKKGSIEKHSKAVADSDEESKSSPPPSLPSPSPSCFPDL</sequence>
<organism evidence="2 3">
    <name type="scientific">Puccinia striiformis f. sp. tritici PST-78</name>
    <dbReference type="NCBI Taxonomy" id="1165861"/>
    <lineage>
        <taxon>Eukaryota</taxon>
        <taxon>Fungi</taxon>
        <taxon>Dikarya</taxon>
        <taxon>Basidiomycota</taxon>
        <taxon>Pucciniomycotina</taxon>
        <taxon>Pucciniomycetes</taxon>
        <taxon>Pucciniales</taxon>
        <taxon>Pucciniaceae</taxon>
        <taxon>Puccinia</taxon>
    </lineage>
</organism>
<feature type="compositionally biased region" description="Pro residues" evidence="1">
    <location>
        <begin position="379"/>
        <end position="395"/>
    </location>
</feature>
<evidence type="ECO:0000256" key="1">
    <source>
        <dbReference type="SAM" id="MobiDB-lite"/>
    </source>
</evidence>
<gene>
    <name evidence="2" type="ORF">PSTG_11304</name>
</gene>
<keyword evidence="3" id="KW-1185">Reference proteome</keyword>
<dbReference type="Proteomes" id="UP000054564">
    <property type="component" value="Unassembled WGS sequence"/>
</dbReference>
<feature type="compositionally biased region" description="Basic and acidic residues" evidence="1">
    <location>
        <begin position="360"/>
        <end position="370"/>
    </location>
</feature>
<dbReference type="AlphaFoldDB" id="A0A0L0V820"/>
<name>A0A0L0V820_9BASI</name>
<evidence type="ECO:0000313" key="2">
    <source>
        <dbReference type="EMBL" id="KNE95450.1"/>
    </source>
</evidence>
<evidence type="ECO:0000313" key="3">
    <source>
        <dbReference type="Proteomes" id="UP000054564"/>
    </source>
</evidence>